<name>A0ABV3PGM7_9HYPH</name>
<protein>
    <recommendedName>
        <fullName evidence="3">Calcium-binding protein</fullName>
    </recommendedName>
</protein>
<proteinExistence type="predicted"/>
<evidence type="ECO:0008006" key="3">
    <source>
        <dbReference type="Google" id="ProtNLM"/>
    </source>
</evidence>
<dbReference type="SUPFAM" id="SSF51120">
    <property type="entry name" value="beta-Roll"/>
    <property type="match status" value="1"/>
</dbReference>
<dbReference type="Gene3D" id="2.150.10.10">
    <property type="entry name" value="Serralysin-like metalloprotease, C-terminal"/>
    <property type="match status" value="1"/>
</dbReference>
<comment type="caution">
    <text evidence="1">The sequence shown here is derived from an EMBL/GenBank/DDBJ whole genome shotgun (WGS) entry which is preliminary data.</text>
</comment>
<sequence length="663" mass="66909">MSNIVLPTGITHDSVFATGAAGSTYKVNLDSYIISADSLGLQLDGGPWTVTINGGVSGLQGDGLAVNAPPTSTLVTTKVNVGTEGSIYGSLYGIGTNAALDVANSGIIRGDAGAIYYVGDSGSNLYSNAKISVKNLAGATISGGDFGIYNNSAATLTVTNAGTISTDSGYAIRSGGLGSITNSKLIQGDIGLFGGAPLNSLGVPTAGNTVTNTGEIDGSILINEGKNVVTNSGIVIGNDQLLTFADDTQRDVQVSIGLWQGNSTIKNSGKLYGTILGSLGADVISNTGLIVGDTAYGYDAGSEQYFQGALDLGAGNDSLTNGKEIDGAVWLGTGDDTATNTGVIYGFISAGNGNDKITNSGSVDGIDLGEGVNTLTNSKTIYRGVYGGDGGNTITNSGTIYGNVQTGAGNDKFTESGAGLVTGDFYLGAGNDTFVGGASVEYVHDQAGNDIYGLGAGNDVYFASNDGGTDKVDGSTGIDVFTVDPATTDPLNINLGITAALGLNAQTATFGTSGGSENVKGFEIVWGTAGNDTIVGGAIAETLHGNDGNDIIAGGVGADILWGEGGNDIFKLLGVKDSGLTRAATDTIMDFTQGEDKIDLSFQEFHSLIANSDFTGSSGELRYIFQGGQTMLQGDINGDKKADFQIAIQGTVNLQSSDIIGLT</sequence>
<evidence type="ECO:0000313" key="2">
    <source>
        <dbReference type="Proteomes" id="UP001555786"/>
    </source>
</evidence>
<gene>
    <name evidence="1" type="ORF">ABXS05_03930</name>
</gene>
<dbReference type="InterPro" id="IPR011049">
    <property type="entry name" value="Serralysin-like_metalloprot_C"/>
</dbReference>
<evidence type="ECO:0000313" key="1">
    <source>
        <dbReference type="EMBL" id="MEW9304671.1"/>
    </source>
</evidence>
<reference evidence="1 2" key="1">
    <citation type="submission" date="2024-07" db="EMBL/GenBank/DDBJ databases">
        <title>Description of Labrys sedimenti sp. nov., isolated from a diclofenac-degrading enrichment culture.</title>
        <authorList>
            <person name="Tancsics A."/>
            <person name="Csepanyi A."/>
        </authorList>
    </citation>
    <scope>NUCLEOTIDE SEQUENCE [LARGE SCALE GENOMIC DNA]</scope>
    <source>
        <strain evidence="1 2">LMG 23578</strain>
    </source>
</reference>
<organism evidence="1 2">
    <name type="scientific">Labrys neptuniae</name>
    <dbReference type="NCBI Taxonomy" id="376174"/>
    <lineage>
        <taxon>Bacteria</taxon>
        <taxon>Pseudomonadati</taxon>
        <taxon>Pseudomonadota</taxon>
        <taxon>Alphaproteobacteria</taxon>
        <taxon>Hyphomicrobiales</taxon>
        <taxon>Xanthobacteraceae</taxon>
        <taxon>Labrys</taxon>
    </lineage>
</organism>
<dbReference type="Gene3D" id="2.160.20.160">
    <property type="match status" value="1"/>
</dbReference>
<dbReference type="RefSeq" id="WP_367622990.1">
    <property type="nucleotide sequence ID" value="NZ_JBFNQD010000001.1"/>
</dbReference>
<dbReference type="InterPro" id="IPR001343">
    <property type="entry name" value="Hemolysn_Ca-bd"/>
</dbReference>
<dbReference type="Pfam" id="PF00353">
    <property type="entry name" value="HemolysinCabind"/>
    <property type="match status" value="3"/>
</dbReference>
<dbReference type="PRINTS" id="PR00313">
    <property type="entry name" value="CABNDNGRPT"/>
</dbReference>
<dbReference type="Proteomes" id="UP001555786">
    <property type="component" value="Unassembled WGS sequence"/>
</dbReference>
<accession>A0ABV3PGM7</accession>
<keyword evidence="2" id="KW-1185">Reference proteome</keyword>
<dbReference type="EMBL" id="JBFNQD010000001">
    <property type="protein sequence ID" value="MEW9304671.1"/>
    <property type="molecule type" value="Genomic_DNA"/>
</dbReference>